<dbReference type="InterPro" id="IPR027417">
    <property type="entry name" value="P-loop_NTPase"/>
</dbReference>
<name>A0ABS4TD52_9PSEU</name>
<dbReference type="CDD" id="cd00267">
    <property type="entry name" value="ABC_ATPase"/>
    <property type="match status" value="1"/>
</dbReference>
<dbReference type="Pfam" id="PF13238">
    <property type="entry name" value="AAA_18"/>
    <property type="match status" value="1"/>
</dbReference>
<protein>
    <submittedName>
        <fullName evidence="1">Broad-specificity NMP kinase</fullName>
    </submittedName>
</protein>
<evidence type="ECO:0000313" key="2">
    <source>
        <dbReference type="Proteomes" id="UP001519332"/>
    </source>
</evidence>
<evidence type="ECO:0000313" key="1">
    <source>
        <dbReference type="EMBL" id="MBP2322279.1"/>
    </source>
</evidence>
<proteinExistence type="predicted"/>
<dbReference type="Proteomes" id="UP001519332">
    <property type="component" value="Unassembled WGS sequence"/>
</dbReference>
<keyword evidence="2" id="KW-1185">Reference proteome</keyword>
<dbReference type="SUPFAM" id="SSF52540">
    <property type="entry name" value="P-loop containing nucleoside triphosphate hydrolases"/>
    <property type="match status" value="1"/>
</dbReference>
<comment type="caution">
    <text evidence="1">The sequence shown here is derived from an EMBL/GenBank/DDBJ whole genome shotgun (WGS) entry which is preliminary data.</text>
</comment>
<dbReference type="Gene3D" id="3.40.50.300">
    <property type="entry name" value="P-loop containing nucleotide triphosphate hydrolases"/>
    <property type="match status" value="1"/>
</dbReference>
<reference evidence="1 2" key="1">
    <citation type="submission" date="2021-03" db="EMBL/GenBank/DDBJ databases">
        <title>Sequencing the genomes of 1000 actinobacteria strains.</title>
        <authorList>
            <person name="Klenk H.-P."/>
        </authorList>
    </citation>
    <scope>NUCLEOTIDE SEQUENCE [LARGE SCALE GENOMIC DNA]</scope>
    <source>
        <strain evidence="1 2">DSM 46670</strain>
    </source>
</reference>
<dbReference type="GO" id="GO:0016301">
    <property type="term" value="F:kinase activity"/>
    <property type="evidence" value="ECO:0007669"/>
    <property type="project" value="UniProtKB-KW"/>
</dbReference>
<organism evidence="1 2">
    <name type="scientific">Kibdelosporangium banguiense</name>
    <dbReference type="NCBI Taxonomy" id="1365924"/>
    <lineage>
        <taxon>Bacteria</taxon>
        <taxon>Bacillati</taxon>
        <taxon>Actinomycetota</taxon>
        <taxon>Actinomycetes</taxon>
        <taxon>Pseudonocardiales</taxon>
        <taxon>Pseudonocardiaceae</taxon>
        <taxon>Kibdelosporangium</taxon>
    </lineage>
</organism>
<dbReference type="EMBL" id="JAGINW010000001">
    <property type="protein sequence ID" value="MBP2322279.1"/>
    <property type="molecule type" value="Genomic_DNA"/>
</dbReference>
<sequence>MDLKICMGCGVRMDEPMVPADEAVLVCGQCGHRQPFLRLPMFALTGPSGTGKSTVSRFLGSELGSQVVVLEQDVLWTAGLRDPHNDFQLFRSTWLRMVGMIHQSGRPVVLCGTVVPVQFEEIPERVLIGDIHYLALTCDRLVIRERLRARPAWREWDEPRIDEMLEFNEWVRREAATMSPPMRLLDTTHTPVEETAREVADWVRAGLAASPSLA</sequence>
<accession>A0ABS4TD52</accession>
<gene>
    <name evidence="1" type="ORF">JOF56_002664</name>
</gene>
<keyword evidence="1" id="KW-0808">Transferase</keyword>
<keyword evidence="1" id="KW-0418">Kinase</keyword>